<dbReference type="InterPro" id="IPR000073">
    <property type="entry name" value="AB_hydrolase_1"/>
</dbReference>
<reference evidence="2 3" key="1">
    <citation type="submission" date="2011-12" db="EMBL/GenBank/DDBJ databases">
        <title>Whole genome shotgun sequence of Gordonia effusa NBRC 100432.</title>
        <authorList>
            <person name="Yoshida I."/>
            <person name="Takarada H."/>
            <person name="Hosoyama A."/>
            <person name="Tsuchikane K."/>
            <person name="Katsumata H."/>
            <person name="Yamazaki S."/>
            <person name="Fujita N."/>
        </authorList>
    </citation>
    <scope>NUCLEOTIDE SEQUENCE [LARGE SCALE GENOMIC DNA]</scope>
    <source>
        <strain evidence="2 3">NBRC 100432</strain>
    </source>
</reference>
<dbReference type="eggNOG" id="COG0596">
    <property type="taxonomic scope" value="Bacteria"/>
</dbReference>
<keyword evidence="3" id="KW-1185">Reference proteome</keyword>
<evidence type="ECO:0000313" key="3">
    <source>
        <dbReference type="Proteomes" id="UP000035034"/>
    </source>
</evidence>
<evidence type="ECO:0000313" key="2">
    <source>
        <dbReference type="EMBL" id="GAB16472.1"/>
    </source>
</evidence>
<dbReference type="PRINTS" id="PR00111">
    <property type="entry name" value="ABHYDROLASE"/>
</dbReference>
<feature type="domain" description="AB hydrolase-1" evidence="1">
    <location>
        <begin position="20"/>
        <end position="256"/>
    </location>
</feature>
<accession>H0QUH1</accession>
<dbReference type="PANTHER" id="PTHR43798">
    <property type="entry name" value="MONOACYLGLYCEROL LIPASE"/>
    <property type="match status" value="1"/>
</dbReference>
<dbReference type="RefSeq" id="WP_007315810.1">
    <property type="nucleotide sequence ID" value="NZ_BAEH01000001.1"/>
</dbReference>
<dbReference type="GO" id="GO:0016787">
    <property type="term" value="F:hydrolase activity"/>
    <property type="evidence" value="ECO:0007669"/>
    <property type="project" value="UniProtKB-KW"/>
</dbReference>
<dbReference type="STRING" id="1077974.GOEFS_001_00170"/>
<dbReference type="OrthoDB" id="3193334at2"/>
<dbReference type="Gene3D" id="3.40.50.1820">
    <property type="entry name" value="alpha/beta hydrolase"/>
    <property type="match status" value="1"/>
</dbReference>
<dbReference type="Proteomes" id="UP000035034">
    <property type="component" value="Unassembled WGS sequence"/>
</dbReference>
<evidence type="ECO:0000259" key="1">
    <source>
        <dbReference type="Pfam" id="PF12697"/>
    </source>
</evidence>
<gene>
    <name evidence="2" type="ORF">GOEFS_001_00170</name>
</gene>
<dbReference type="EMBL" id="BAEH01000001">
    <property type="protein sequence ID" value="GAB16472.1"/>
    <property type="molecule type" value="Genomic_DNA"/>
</dbReference>
<dbReference type="PANTHER" id="PTHR43798:SF33">
    <property type="entry name" value="HYDROLASE, PUTATIVE (AFU_ORTHOLOGUE AFUA_2G14860)-RELATED"/>
    <property type="match status" value="1"/>
</dbReference>
<proteinExistence type="predicted"/>
<protein>
    <submittedName>
        <fullName evidence="2">Putative hydrolase</fullName>
    </submittedName>
</protein>
<dbReference type="InterPro" id="IPR000639">
    <property type="entry name" value="Epox_hydrolase-like"/>
</dbReference>
<dbReference type="Pfam" id="PF12697">
    <property type="entry name" value="Abhydrolase_6"/>
    <property type="match status" value="1"/>
</dbReference>
<keyword evidence="2" id="KW-0378">Hydrolase</keyword>
<dbReference type="SUPFAM" id="SSF53474">
    <property type="entry name" value="alpha/beta-Hydrolases"/>
    <property type="match status" value="1"/>
</dbReference>
<dbReference type="PRINTS" id="PR00412">
    <property type="entry name" value="EPOXHYDRLASE"/>
</dbReference>
<sequence length="262" mass="28049">MAPPSLNTTVFPGIPGAPTVLALHGLTGHGLRWAQLATEYLSDVRVVAPDLLGHGHSSWTAPWSYDAHLDALEAVFDDHIDPAELPIVIVAHSFGAGLAIRLSQRRPDAVRGLVLLDPAQGLPPDWAAQIAAESMAHWTYADADAARAAKRAEGWAMVPDDILDAEIAAHLMDVAGGVGWRVSQPAAATAWSEMARPAVFPLAHIPTTIVVADRVRPPFVSAEFLDTASKSLDAVDIRHVDCEHMVPLIEPELVAALIRERL</sequence>
<dbReference type="AlphaFoldDB" id="H0QUH1"/>
<comment type="caution">
    <text evidence="2">The sequence shown here is derived from an EMBL/GenBank/DDBJ whole genome shotgun (WGS) entry which is preliminary data.</text>
</comment>
<organism evidence="2 3">
    <name type="scientific">Gordonia effusa NBRC 100432</name>
    <dbReference type="NCBI Taxonomy" id="1077974"/>
    <lineage>
        <taxon>Bacteria</taxon>
        <taxon>Bacillati</taxon>
        <taxon>Actinomycetota</taxon>
        <taxon>Actinomycetes</taxon>
        <taxon>Mycobacteriales</taxon>
        <taxon>Gordoniaceae</taxon>
        <taxon>Gordonia</taxon>
    </lineage>
</organism>
<dbReference type="GO" id="GO:0016020">
    <property type="term" value="C:membrane"/>
    <property type="evidence" value="ECO:0007669"/>
    <property type="project" value="TreeGrafter"/>
</dbReference>
<dbReference type="InterPro" id="IPR029058">
    <property type="entry name" value="AB_hydrolase_fold"/>
</dbReference>
<dbReference type="InterPro" id="IPR050266">
    <property type="entry name" value="AB_hydrolase_sf"/>
</dbReference>
<name>H0QUH1_9ACTN</name>